<accession>A0A6J5LJE0</accession>
<organism evidence="1">
    <name type="scientific">uncultured Caudovirales phage</name>
    <dbReference type="NCBI Taxonomy" id="2100421"/>
    <lineage>
        <taxon>Viruses</taxon>
        <taxon>Duplodnaviria</taxon>
        <taxon>Heunggongvirae</taxon>
        <taxon>Uroviricota</taxon>
        <taxon>Caudoviricetes</taxon>
        <taxon>Peduoviridae</taxon>
        <taxon>Maltschvirus</taxon>
        <taxon>Maltschvirus maltsch</taxon>
    </lineage>
</organism>
<name>A0A6J5LJE0_9CAUD</name>
<protein>
    <submittedName>
        <fullName evidence="1">Uncharacterized protein</fullName>
    </submittedName>
</protein>
<sequence>MLIVTIWNSWMINQIRSFAYPSEVKQYYHDRVVSEVFKKASLEDFQKPLQINFVDNHHSNVDYLNYKELHQLLSGYFSSVKFCSDNIIDSVLDSTYFEFLMDNGYIQDEKKYLNSLPETISWHDDKKMFGLYLSRPDVHRFCILIEFYKRGLLECTECMLGFNKSDLMADEHWRDSGIDLACKIMGVSHEYLFNIIERLGKHGRDYKIRGDEVSSVDGVKSTFDIDYNKKSWLNNNFVIEVICQSSATDNTFMLSEKIEKLLILGQPFIIVGAKYTYKNLQNFNIKTYSEFWDESWDELPYTRLKEKIENIAMTCEFIAKTYTPEEIFNKTKLIGEHNNKTHTNTIKTYNTTQHHEMMMNIDYFVTNHD</sequence>
<dbReference type="EMBL" id="LR796274">
    <property type="protein sequence ID" value="CAB4133702.1"/>
    <property type="molecule type" value="Genomic_DNA"/>
</dbReference>
<reference evidence="1" key="1">
    <citation type="submission" date="2020-04" db="EMBL/GenBank/DDBJ databases">
        <authorList>
            <person name="Chiriac C."/>
            <person name="Salcher M."/>
            <person name="Ghai R."/>
            <person name="Kavagutti S V."/>
        </authorList>
    </citation>
    <scope>NUCLEOTIDE SEQUENCE</scope>
</reference>
<gene>
    <name evidence="1" type="ORF">UFOVP257_424</name>
</gene>
<evidence type="ECO:0000313" key="1">
    <source>
        <dbReference type="EMBL" id="CAB4133702.1"/>
    </source>
</evidence>
<proteinExistence type="predicted"/>